<dbReference type="Pfam" id="PF05899">
    <property type="entry name" value="Cupin_3"/>
    <property type="match status" value="1"/>
</dbReference>
<evidence type="ECO:0000313" key="3">
    <source>
        <dbReference type="Proteomes" id="UP000325684"/>
    </source>
</evidence>
<dbReference type="EMBL" id="VCMV01000015">
    <property type="protein sequence ID" value="KAB0266864.1"/>
    <property type="molecule type" value="Genomic_DNA"/>
</dbReference>
<evidence type="ECO:0000313" key="2">
    <source>
        <dbReference type="EMBL" id="KAB0266864.1"/>
    </source>
</evidence>
<dbReference type="PANTHER" id="PTHR40943">
    <property type="entry name" value="CYTOPLASMIC PROTEIN-RELATED"/>
    <property type="match status" value="1"/>
</dbReference>
<organism evidence="2 3">
    <name type="scientific">Microvirga brassicacearum</name>
    <dbReference type="NCBI Taxonomy" id="2580413"/>
    <lineage>
        <taxon>Bacteria</taxon>
        <taxon>Pseudomonadati</taxon>
        <taxon>Pseudomonadota</taxon>
        <taxon>Alphaproteobacteria</taxon>
        <taxon>Hyphomicrobiales</taxon>
        <taxon>Methylobacteriaceae</taxon>
        <taxon>Microvirga</taxon>
    </lineage>
</organism>
<dbReference type="AlphaFoldDB" id="A0A5N3PAZ8"/>
<keyword evidence="3" id="KW-1185">Reference proteome</keyword>
<dbReference type="SUPFAM" id="SSF51182">
    <property type="entry name" value="RmlC-like cupins"/>
    <property type="match status" value="1"/>
</dbReference>
<dbReference type="PANTHER" id="PTHR40943:SF1">
    <property type="entry name" value="CYTOPLASMIC PROTEIN"/>
    <property type="match status" value="1"/>
</dbReference>
<gene>
    <name evidence="2" type="ORF">FEZ63_12315</name>
</gene>
<dbReference type="InterPro" id="IPR008579">
    <property type="entry name" value="UGlyAH_Cupin_dom"/>
</dbReference>
<dbReference type="Gene3D" id="2.60.120.10">
    <property type="entry name" value="Jelly Rolls"/>
    <property type="match status" value="1"/>
</dbReference>
<dbReference type="InterPro" id="IPR014710">
    <property type="entry name" value="RmlC-like_jellyroll"/>
</dbReference>
<reference evidence="2 3" key="1">
    <citation type="journal article" date="2019" name="Microorganisms">
        <title>Genome Insights into the Novel Species Microvirga brassicacearum, a Rapeseed Endophyte with Biotechnological Potential.</title>
        <authorList>
            <person name="Jimenez-Gomez A."/>
            <person name="Saati-Santamaria Z."/>
            <person name="Igual J.M."/>
            <person name="Rivas R."/>
            <person name="Mateos P.F."/>
            <person name="Garcia-Fraile P."/>
        </authorList>
    </citation>
    <scope>NUCLEOTIDE SEQUENCE [LARGE SCALE GENOMIC DNA]</scope>
    <source>
        <strain evidence="2 3">CDVBN77</strain>
    </source>
</reference>
<dbReference type="Proteomes" id="UP000325684">
    <property type="component" value="Unassembled WGS sequence"/>
</dbReference>
<dbReference type="OrthoDB" id="6877662at2"/>
<dbReference type="RefSeq" id="WP_150944797.1">
    <property type="nucleotide sequence ID" value="NZ_VCMV01000015.1"/>
</dbReference>
<protein>
    <submittedName>
        <fullName evidence="2">DUF861 domain-containing protein</fullName>
    </submittedName>
</protein>
<dbReference type="InterPro" id="IPR011051">
    <property type="entry name" value="RmlC_Cupin_sf"/>
</dbReference>
<feature type="domain" description="(S)-ureidoglycine aminohydrolase cupin" evidence="1">
    <location>
        <begin position="39"/>
        <end position="110"/>
    </location>
</feature>
<accession>A0A5N3PAZ8</accession>
<evidence type="ECO:0000259" key="1">
    <source>
        <dbReference type="Pfam" id="PF05899"/>
    </source>
</evidence>
<proteinExistence type="predicted"/>
<comment type="caution">
    <text evidence="2">The sequence shown here is derived from an EMBL/GenBank/DDBJ whole genome shotgun (WGS) entry which is preliminary data.</text>
</comment>
<name>A0A5N3PAZ8_9HYPH</name>
<sequence length="124" mass="14036">MINLLGYGDLHHRELGPYSAKKTTLTPGQVEAASTLWRSDDGSVSVGVWECTPGTFSAVRDTSSEICHLIFGRASLTGVDGFTSTYGPGDVIILPRGWRGKWTIIERTRKLLFYLRERTRFWRW</sequence>